<reference evidence="2 3" key="1">
    <citation type="submission" date="2022-10" db="EMBL/GenBank/DDBJ databases">
        <title>Janthinobacterium sp. hw3 Genome sequencing.</title>
        <authorList>
            <person name="Park S."/>
        </authorList>
    </citation>
    <scope>NUCLEOTIDE SEQUENCE [LARGE SCALE GENOMIC DNA]</scope>
    <source>
        <strain evidence="3">hw3</strain>
    </source>
</reference>
<evidence type="ECO:0000313" key="2">
    <source>
        <dbReference type="EMBL" id="MDC8756524.1"/>
    </source>
</evidence>
<protein>
    <submittedName>
        <fullName evidence="2">DUF445 domain-containing protein</fullName>
    </submittedName>
</protein>
<evidence type="ECO:0000256" key="1">
    <source>
        <dbReference type="SAM" id="Phobius"/>
    </source>
</evidence>
<dbReference type="Pfam" id="PF04286">
    <property type="entry name" value="DUF445"/>
    <property type="match status" value="1"/>
</dbReference>
<feature type="transmembrane region" description="Helical" evidence="1">
    <location>
        <begin position="16"/>
        <end position="34"/>
    </location>
</feature>
<proteinExistence type="predicted"/>
<keyword evidence="1" id="KW-1133">Transmembrane helix</keyword>
<gene>
    <name evidence="2" type="ORF">OIK44_02850</name>
</gene>
<keyword evidence="1" id="KW-0472">Membrane</keyword>
<dbReference type="InterPro" id="IPR007383">
    <property type="entry name" value="DUF445"/>
</dbReference>
<comment type="caution">
    <text evidence="2">The sequence shown here is derived from an EMBL/GenBank/DDBJ whole genome shotgun (WGS) entry which is preliminary data.</text>
</comment>
<name>A0ABT5JVC9_9BURK</name>
<evidence type="ECO:0000313" key="3">
    <source>
        <dbReference type="Proteomes" id="UP001221208"/>
    </source>
</evidence>
<dbReference type="PANTHER" id="PTHR38442">
    <property type="entry name" value="INNER MEMBRANE PROTEIN-RELATED"/>
    <property type="match status" value="1"/>
</dbReference>
<feature type="transmembrane region" description="Helical" evidence="1">
    <location>
        <begin position="40"/>
        <end position="66"/>
    </location>
</feature>
<accession>A0ABT5JVC9</accession>
<dbReference type="PANTHER" id="PTHR38442:SF1">
    <property type="entry name" value="INNER MEMBRANE PROTEIN"/>
    <property type="match status" value="1"/>
</dbReference>
<dbReference type="RefSeq" id="WP_273669158.1">
    <property type="nucleotide sequence ID" value="NZ_JAQQXR010000001.1"/>
</dbReference>
<keyword evidence="1" id="KW-0812">Transmembrane</keyword>
<organism evidence="2 3">
    <name type="scientific">Janthinobacterium fluminis</name>
    <dbReference type="NCBI Taxonomy" id="2987524"/>
    <lineage>
        <taxon>Bacteria</taxon>
        <taxon>Pseudomonadati</taxon>
        <taxon>Pseudomonadota</taxon>
        <taxon>Betaproteobacteria</taxon>
        <taxon>Burkholderiales</taxon>
        <taxon>Oxalobacteraceae</taxon>
        <taxon>Janthinobacterium</taxon>
    </lineage>
</organism>
<keyword evidence="3" id="KW-1185">Reference proteome</keyword>
<dbReference type="Proteomes" id="UP001221208">
    <property type="component" value="Unassembled WGS sequence"/>
</dbReference>
<sequence length="410" mass="45069">MRERDQLAQLKRMRRIATGLLALMAALFLAARLLQAGRPYLVYLAAFAEAAMVGALADWFAVTALFRHPLGLPIPHTAIIARNKDRIGDNIASFLEHNFITGELVREELAQVDFAGVAARWLGQGGNAGAVAAQVAGAVPALLRLVEDEDAARFMRTALASALKDVKFAPLLAQVLSVLVAGRQHHVLLERILGIAARALEQNRPYIRQKVHENSPRWLPKAIDEKLFERLMEGVQAILSEIQGEDSEWRERFQDATEELIAKLATSAEYEEKLQALIGSGLGHPLLRRYAGQIWQDVRQRLLADAAAPDSRLAAGAEQAVRVFGKALAGDAAVRRKLNAWLRAVLADTIVERRDVIVSVVRRAIRKWDADTAARKIELHVGKDLQYIRINGTLVGGLVGLLLHALAQAL</sequence>
<dbReference type="EMBL" id="JAQQXR010000001">
    <property type="protein sequence ID" value="MDC8756524.1"/>
    <property type="molecule type" value="Genomic_DNA"/>
</dbReference>